<evidence type="ECO:0000313" key="3">
    <source>
        <dbReference type="Proteomes" id="UP000465778"/>
    </source>
</evidence>
<name>A0A800N7Z1_CYTFI</name>
<evidence type="ECO:0000256" key="1">
    <source>
        <dbReference type="SAM" id="Phobius"/>
    </source>
</evidence>
<accession>A0A800N7Z1</accession>
<reference evidence="2 3" key="1">
    <citation type="journal article" date="2020" name="G3 (Bethesda)">
        <title>Whole Genome Sequencing and Comparative Genomics of Two Nematicidal Bacillus Strains Reveals a Wide Range of Possible Virulence Factors.</title>
        <authorList>
            <person name="Susic N."/>
            <person name="Janezic S."/>
            <person name="Rupnik M."/>
            <person name="Geric Stare B."/>
        </authorList>
    </citation>
    <scope>NUCLEOTIDE SEQUENCE [LARGE SCALE GENOMIC DNA]</scope>
    <source>
        <strain evidence="2 3">I-1582</strain>
    </source>
</reference>
<keyword evidence="1" id="KW-0812">Transmembrane</keyword>
<feature type="transmembrane region" description="Helical" evidence="1">
    <location>
        <begin position="20"/>
        <end position="41"/>
    </location>
</feature>
<keyword evidence="1" id="KW-1133">Transmembrane helix</keyword>
<gene>
    <name evidence="2" type="ORF">KIS1582_5007</name>
</gene>
<dbReference type="Proteomes" id="UP000465778">
    <property type="component" value="Unassembled WGS sequence"/>
</dbReference>
<proteinExistence type="predicted"/>
<organism evidence="2 3">
    <name type="scientific">Cytobacillus firmus</name>
    <name type="common">Bacillus firmus</name>
    <dbReference type="NCBI Taxonomy" id="1399"/>
    <lineage>
        <taxon>Bacteria</taxon>
        <taxon>Bacillati</taxon>
        <taxon>Bacillota</taxon>
        <taxon>Bacilli</taxon>
        <taxon>Bacillales</taxon>
        <taxon>Bacillaceae</taxon>
        <taxon>Cytobacillus</taxon>
    </lineage>
</organism>
<sequence>MIYGVIFYFGLRRKLWAKFIIKIMVWLNIILLFIIIVVTVLGL</sequence>
<keyword evidence="1" id="KW-0472">Membrane</keyword>
<evidence type="ECO:0000313" key="2">
    <source>
        <dbReference type="EMBL" id="KAF0821285.1"/>
    </source>
</evidence>
<comment type="caution">
    <text evidence="2">The sequence shown here is derived from an EMBL/GenBank/DDBJ whole genome shotgun (WGS) entry which is preliminary data.</text>
</comment>
<protein>
    <submittedName>
        <fullName evidence="2">Uncharacterized protein</fullName>
    </submittedName>
</protein>
<dbReference type="EMBL" id="VDEM01000128">
    <property type="protein sequence ID" value="KAF0821285.1"/>
    <property type="molecule type" value="Genomic_DNA"/>
</dbReference>
<dbReference type="AlphaFoldDB" id="A0A800N7Z1"/>